<proteinExistence type="inferred from homology"/>
<evidence type="ECO:0000259" key="5">
    <source>
        <dbReference type="Pfam" id="PF01425"/>
    </source>
</evidence>
<evidence type="ECO:0000256" key="4">
    <source>
        <dbReference type="PIRSR" id="PIRSR001221-2"/>
    </source>
</evidence>
<feature type="active site" description="Acyl-ester intermediate" evidence="3">
    <location>
        <position position="255"/>
    </location>
</feature>
<dbReference type="PANTHER" id="PTHR46072:SF4">
    <property type="entry name" value="AMIDASE C550.07-RELATED"/>
    <property type="match status" value="1"/>
</dbReference>
<evidence type="ECO:0000256" key="1">
    <source>
        <dbReference type="ARBA" id="ARBA00009199"/>
    </source>
</evidence>
<evidence type="ECO:0000256" key="2">
    <source>
        <dbReference type="ARBA" id="ARBA00022801"/>
    </source>
</evidence>
<evidence type="ECO:0000313" key="6">
    <source>
        <dbReference type="EMBL" id="ODQ78067.1"/>
    </source>
</evidence>
<reference evidence="7" key="1">
    <citation type="submission" date="2016-05" db="EMBL/GenBank/DDBJ databases">
        <title>Comparative genomics of biotechnologically important yeasts.</title>
        <authorList>
            <consortium name="DOE Joint Genome Institute"/>
            <person name="Riley R."/>
            <person name="Haridas S."/>
            <person name="Wolfe K.H."/>
            <person name="Lopes M.R."/>
            <person name="Hittinger C.T."/>
            <person name="Goker M."/>
            <person name="Salamov A."/>
            <person name="Wisecaver J."/>
            <person name="Long T.M."/>
            <person name="Aerts A.L."/>
            <person name="Barry K."/>
            <person name="Choi C."/>
            <person name="Clum A."/>
            <person name="Coughlan A.Y."/>
            <person name="Deshpande S."/>
            <person name="Douglass A.P."/>
            <person name="Hanson S.J."/>
            <person name="Klenk H.-P."/>
            <person name="Labutti K."/>
            <person name="Lapidus A."/>
            <person name="Lindquist E."/>
            <person name="Lipzen A."/>
            <person name="Meier-Kolthoff J.P."/>
            <person name="Ohm R.A."/>
            <person name="Otillar R.P."/>
            <person name="Pangilinan J."/>
            <person name="Peng Y."/>
            <person name="Rokas A."/>
            <person name="Rosa C.A."/>
            <person name="Scheuner C."/>
            <person name="Sibirny A.A."/>
            <person name="Slot J.C."/>
            <person name="Stielow J.B."/>
            <person name="Sun H."/>
            <person name="Kurtzman C.P."/>
            <person name="Blackwell M."/>
            <person name="Grigoriev I.V."/>
            <person name="Jeffries T.W."/>
        </authorList>
    </citation>
    <scope>NUCLEOTIDE SEQUENCE [LARGE SCALE GENOMIC DNA]</scope>
    <source>
        <strain evidence="7">NRRL Y-12698</strain>
    </source>
</reference>
<feature type="binding site" evidence="4">
    <location>
        <position position="231"/>
    </location>
    <ligand>
        <name>substrate</name>
    </ligand>
</feature>
<dbReference type="InterPro" id="IPR036928">
    <property type="entry name" value="AS_sf"/>
</dbReference>
<feature type="active site" description="Charge relay system" evidence="3">
    <location>
        <position position="231"/>
    </location>
</feature>
<evidence type="ECO:0000256" key="3">
    <source>
        <dbReference type="PIRSR" id="PIRSR001221-1"/>
    </source>
</evidence>
<dbReference type="PIRSF" id="PIRSF001221">
    <property type="entry name" value="Amidase_fungi"/>
    <property type="match status" value="1"/>
</dbReference>
<evidence type="ECO:0000313" key="7">
    <source>
        <dbReference type="Proteomes" id="UP000094336"/>
    </source>
</evidence>
<dbReference type="Pfam" id="PF01425">
    <property type="entry name" value="Amidase"/>
    <property type="match status" value="1"/>
</dbReference>
<dbReference type="GO" id="GO:0016787">
    <property type="term" value="F:hydrolase activity"/>
    <property type="evidence" value="ECO:0007669"/>
    <property type="project" value="UniProtKB-KW"/>
</dbReference>
<dbReference type="OrthoDB" id="6428749at2759"/>
<feature type="binding site" evidence="4">
    <location>
        <position position="205"/>
    </location>
    <ligand>
        <name>substrate</name>
    </ligand>
</feature>
<keyword evidence="2" id="KW-0378">Hydrolase</keyword>
<dbReference type="InterPro" id="IPR023631">
    <property type="entry name" value="Amidase_dom"/>
</dbReference>
<organism evidence="6 7">
    <name type="scientific">Babjeviella inositovora NRRL Y-12698</name>
    <dbReference type="NCBI Taxonomy" id="984486"/>
    <lineage>
        <taxon>Eukaryota</taxon>
        <taxon>Fungi</taxon>
        <taxon>Dikarya</taxon>
        <taxon>Ascomycota</taxon>
        <taxon>Saccharomycotina</taxon>
        <taxon>Pichiomycetes</taxon>
        <taxon>Serinales incertae sedis</taxon>
        <taxon>Babjeviella</taxon>
    </lineage>
</organism>
<feature type="domain" description="Amidase" evidence="5">
    <location>
        <begin position="100"/>
        <end position="551"/>
    </location>
</feature>
<keyword evidence="7" id="KW-1185">Reference proteome</keyword>
<dbReference type="PANTHER" id="PTHR46072">
    <property type="entry name" value="AMIDASE-RELATED-RELATED"/>
    <property type="match status" value="1"/>
</dbReference>
<dbReference type="GeneID" id="30147563"/>
<feature type="binding site" evidence="4">
    <location>
        <begin position="252"/>
        <end position="255"/>
    </location>
    <ligand>
        <name>substrate</name>
    </ligand>
</feature>
<dbReference type="SUPFAM" id="SSF75304">
    <property type="entry name" value="Amidase signature (AS) enzymes"/>
    <property type="match status" value="1"/>
</dbReference>
<dbReference type="RefSeq" id="XP_018983395.1">
    <property type="nucleotide sequence ID" value="XM_019129710.1"/>
</dbReference>
<name>A0A1E3QM51_9ASCO</name>
<dbReference type="EMBL" id="KV454437">
    <property type="protein sequence ID" value="ODQ78067.1"/>
    <property type="molecule type" value="Genomic_DNA"/>
</dbReference>
<accession>A0A1E3QM51</accession>
<dbReference type="STRING" id="984486.A0A1E3QM51"/>
<dbReference type="AlphaFoldDB" id="A0A1E3QM51"/>
<feature type="active site" description="Charge relay system" evidence="3">
    <location>
        <position position="156"/>
    </location>
</feature>
<dbReference type="Gene3D" id="3.90.1300.10">
    <property type="entry name" value="Amidase signature (AS) domain"/>
    <property type="match status" value="1"/>
</dbReference>
<comment type="similarity">
    <text evidence="1">Belongs to the amidase family.</text>
</comment>
<sequence>MTVSPESYFTTFTDDVSNKDLYESEWVPKIQAYRKKLVAAIPSEYRLSKDLVAATKANNFNAIQFMRDQALLTAREIELTEFTAAKLSSLIASGALTSVELFQAFAKRACIAHQLTNCAMDIFVPEGLARAQELDKIFAETGKVVGPFHGLPVSIKEHYGYKGKITHGAYVSLLDSVSEETADVTQTMMNLGAVFFIRTSQPQCLMHLDSNNNVTGLTMNPYNLGLSPGGSSSGEGALGAFRGSVFGIGSDIGGSIRTPAAFSGCNGLRPTSLRVSLTGAVGPSPGQESVKCVVGPLSAYIEDLQFFMDHYLNDGKPAVQDPTLVPLPWRKTSPVSGQKIKVGIMSDDGIVKPLPPIARGLQHARAALERLPNVEVVDFLPIKTQLAYDTVHQMYNADGNRGQKNLLKGSGEPLVALTKWALAYGKGDAALSVHENQDLNYIRDNLRAEYTKFMEDNGIDFLLTPTYNNVAPLHEKVYNWSYTSLFNLLDFPTLAFQTGLFQDPIQDVKGEHQCRGPLEELEWGLYEPEKFAGAPIALLLAGKRHHDEQVLQFGKHIQDAMMQ</sequence>
<dbReference type="Proteomes" id="UP000094336">
    <property type="component" value="Unassembled WGS sequence"/>
</dbReference>
<gene>
    <name evidence="6" type="ORF">BABINDRAFT_163094</name>
</gene>
<protein>
    <recommendedName>
        <fullName evidence="5">Amidase domain-containing protein</fullName>
    </recommendedName>
</protein>